<keyword evidence="2" id="KW-0812">Transmembrane</keyword>
<evidence type="ECO:0000256" key="2">
    <source>
        <dbReference type="SAM" id="Phobius"/>
    </source>
</evidence>
<proteinExistence type="predicted"/>
<dbReference type="RefSeq" id="WP_128778695.1">
    <property type="nucleotide sequence ID" value="NZ_RYFI01000018.1"/>
</dbReference>
<protein>
    <submittedName>
        <fullName evidence="3">Uncharacterized protein</fullName>
    </submittedName>
</protein>
<dbReference type="Proteomes" id="UP000289708">
    <property type="component" value="Unassembled WGS sequence"/>
</dbReference>
<dbReference type="OrthoDB" id="8358264at2"/>
<evidence type="ECO:0000256" key="1">
    <source>
        <dbReference type="SAM" id="MobiDB-lite"/>
    </source>
</evidence>
<feature type="region of interest" description="Disordered" evidence="1">
    <location>
        <begin position="262"/>
        <end position="293"/>
    </location>
</feature>
<feature type="compositionally biased region" description="Low complexity" evidence="1">
    <location>
        <begin position="273"/>
        <end position="286"/>
    </location>
</feature>
<reference evidence="3 4" key="1">
    <citation type="submission" date="2018-12" db="EMBL/GenBank/DDBJ databases">
        <title>bacterium Hansschlegelia zhihuaiae S113.</title>
        <authorList>
            <person name="He J."/>
        </authorList>
    </citation>
    <scope>NUCLEOTIDE SEQUENCE [LARGE SCALE GENOMIC DNA]</scope>
    <source>
        <strain evidence="3 4">S 113</strain>
    </source>
</reference>
<organism evidence="3 4">
    <name type="scientific">Hansschlegelia zhihuaiae</name>
    <dbReference type="NCBI Taxonomy" id="405005"/>
    <lineage>
        <taxon>Bacteria</taxon>
        <taxon>Pseudomonadati</taxon>
        <taxon>Pseudomonadota</taxon>
        <taxon>Alphaproteobacteria</taxon>
        <taxon>Hyphomicrobiales</taxon>
        <taxon>Methylopilaceae</taxon>
        <taxon>Hansschlegelia</taxon>
    </lineage>
</organism>
<feature type="transmembrane region" description="Helical" evidence="2">
    <location>
        <begin position="12"/>
        <end position="39"/>
    </location>
</feature>
<dbReference type="AlphaFoldDB" id="A0A4Q0MAQ9"/>
<evidence type="ECO:0000313" key="3">
    <source>
        <dbReference type="EMBL" id="RXF70284.1"/>
    </source>
</evidence>
<keyword evidence="2" id="KW-0472">Membrane</keyword>
<gene>
    <name evidence="3" type="ORF">EK403_17165</name>
</gene>
<accession>A0A4Q0MAQ9</accession>
<dbReference type="EMBL" id="RYFI01000018">
    <property type="protein sequence ID" value="RXF70284.1"/>
    <property type="molecule type" value="Genomic_DNA"/>
</dbReference>
<comment type="caution">
    <text evidence="3">The sequence shown here is derived from an EMBL/GenBank/DDBJ whole genome shotgun (WGS) entry which is preliminary data.</text>
</comment>
<evidence type="ECO:0000313" key="4">
    <source>
        <dbReference type="Proteomes" id="UP000289708"/>
    </source>
</evidence>
<sequence length="293" mass="30857">MRGEARRRGSEGFLLIEALSAFALSALILVALLSLMGLLRRSADRAAASVETMEVTGRTLATIAGEIRLASRRRWAAEPGLQGGPARGPAQPAPRADEDPDGRRRPTQGARQDEAEGGEGGPGQSEAQRNRPFVFSGSPDRVLFALNPEQASGFRAPVLVAYQIDPSGAVLRAEGALPPNATGPGAVRLGPVARIEPGPERLRFAYVERQPNGGEVIVDVWANPLQMPAAVRIDRTDPATGLLLGSLRTPLLLDGEPGCAEPQKSFCSRVEKAQAAAGQTPQPTKPSASGEQE</sequence>
<feature type="compositionally biased region" description="Basic and acidic residues" evidence="1">
    <location>
        <begin position="95"/>
        <end position="104"/>
    </location>
</feature>
<name>A0A4Q0MAQ9_9HYPH</name>
<keyword evidence="4" id="KW-1185">Reference proteome</keyword>
<keyword evidence="2" id="KW-1133">Transmembrane helix</keyword>
<feature type="region of interest" description="Disordered" evidence="1">
    <location>
        <begin position="78"/>
        <end position="134"/>
    </location>
</feature>